<dbReference type="EMBL" id="NUDL01000089">
    <property type="protein sequence ID" value="PEM49794.1"/>
    <property type="molecule type" value="Genomic_DNA"/>
</dbReference>
<dbReference type="InterPro" id="IPR020843">
    <property type="entry name" value="ER"/>
</dbReference>
<keyword evidence="5" id="KW-0694">RNA-binding</keyword>
<name>A0A1A9Q010_9BACI</name>
<dbReference type="InterPro" id="IPR013149">
    <property type="entry name" value="ADH-like_C"/>
</dbReference>
<dbReference type="RefSeq" id="WP_064473986.1">
    <property type="nucleotide sequence ID" value="NZ_CP015257.1"/>
</dbReference>
<dbReference type="InterPro" id="IPR013154">
    <property type="entry name" value="ADH-like_N"/>
</dbReference>
<sequence length="328" mass="35203">MKAIIVTSFGGPEVMKYTDVDMPTISEDQVLIRVVATSINFADIKSRYGKKGNTALPFIPGIDAAGIVERVGSQVKNIYPGQRVIAFPQNGSYAEYVFANENLTFVLPDNVDFQTAAACPIVSFTSYNLLANVARLQQGESVLIHAAAGGIGTTAIQLAKRLGAGTIIGTVGNEAKGKIALDAGADYVICHQDEGFVEKINALTNGEGVDVILDSISGTVSERSLKCLAYYGRLVHFGNASGEIGNFQTKDLHASCRSILGFSFGTTRKKRPELLQETANEVFRYLRDGSLQIKATKSFPLQDAGKAHEWVESRKSTGKVILTVQSSS</sequence>
<accession>A0A1A9Q010</accession>
<reference evidence="8 9" key="1">
    <citation type="submission" date="2017-09" db="EMBL/GenBank/DDBJ databases">
        <title>Large-scale bioinformatics analysis of Bacillus genomes uncovers conserved roles of natural products in bacterial physiology.</title>
        <authorList>
            <consortium name="Agbiome Team Llc"/>
            <person name="Bleich R.M."/>
            <person name="Grubbs K.J."/>
            <person name="Santa Maria K.C."/>
            <person name="Allen S.E."/>
            <person name="Farag S."/>
            <person name="Shank E.A."/>
            <person name="Bowers A."/>
        </authorList>
    </citation>
    <scope>NUCLEOTIDE SEQUENCE [LARGE SCALE GENOMIC DNA]</scope>
    <source>
        <strain evidence="8 9">AFS010764</strain>
    </source>
</reference>
<keyword evidence="3" id="KW-0963">Cytoplasm</keyword>
<evidence type="ECO:0000256" key="3">
    <source>
        <dbReference type="ARBA" id="ARBA00022490"/>
    </source>
</evidence>
<dbReference type="PANTHER" id="PTHR44154">
    <property type="entry name" value="QUINONE OXIDOREDUCTASE"/>
    <property type="match status" value="1"/>
</dbReference>
<evidence type="ECO:0000256" key="1">
    <source>
        <dbReference type="ARBA" id="ARBA00004496"/>
    </source>
</evidence>
<organism evidence="8 9">
    <name type="scientific">Bacillus wiedmannii</name>
    <dbReference type="NCBI Taxonomy" id="1890302"/>
    <lineage>
        <taxon>Bacteria</taxon>
        <taxon>Bacillati</taxon>
        <taxon>Bacillota</taxon>
        <taxon>Bacilli</taxon>
        <taxon>Bacillales</taxon>
        <taxon>Bacillaceae</taxon>
        <taxon>Bacillus</taxon>
        <taxon>Bacillus cereus group</taxon>
    </lineage>
</organism>
<evidence type="ECO:0000256" key="6">
    <source>
        <dbReference type="ARBA" id="ARBA00022990"/>
    </source>
</evidence>
<dbReference type="GO" id="GO:0008270">
    <property type="term" value="F:zinc ion binding"/>
    <property type="evidence" value="ECO:0007669"/>
    <property type="project" value="InterPro"/>
</dbReference>
<gene>
    <name evidence="8" type="ORF">CN611_24420</name>
</gene>
<dbReference type="Pfam" id="PF00107">
    <property type="entry name" value="ADH_zinc_N"/>
    <property type="match status" value="1"/>
</dbReference>
<dbReference type="GO" id="GO:0005737">
    <property type="term" value="C:cytoplasm"/>
    <property type="evidence" value="ECO:0007669"/>
    <property type="project" value="UniProtKB-SubCell"/>
</dbReference>
<dbReference type="InterPro" id="IPR051603">
    <property type="entry name" value="Zinc-ADH_QOR/CCCR"/>
</dbReference>
<proteinExistence type="predicted"/>
<dbReference type="InterPro" id="IPR002364">
    <property type="entry name" value="Quin_OxRdtase/zeta-crystal_CS"/>
</dbReference>
<keyword evidence="4" id="KW-0521">NADP</keyword>
<dbReference type="CDD" id="cd05286">
    <property type="entry name" value="QOR2"/>
    <property type="match status" value="1"/>
</dbReference>
<dbReference type="InterPro" id="IPR047618">
    <property type="entry name" value="QOR-like"/>
</dbReference>
<dbReference type="InterPro" id="IPR036291">
    <property type="entry name" value="NAD(P)-bd_dom_sf"/>
</dbReference>
<protein>
    <submittedName>
        <fullName evidence="8">Quinone oxidoreductase</fullName>
    </submittedName>
</protein>
<dbReference type="InterPro" id="IPR011032">
    <property type="entry name" value="GroES-like_sf"/>
</dbReference>
<evidence type="ECO:0000313" key="9">
    <source>
        <dbReference type="Proteomes" id="UP000220621"/>
    </source>
</evidence>
<keyword evidence="6" id="KW-0007">Acetylation</keyword>
<evidence type="ECO:0000256" key="2">
    <source>
        <dbReference type="ARBA" id="ARBA00011881"/>
    </source>
</evidence>
<comment type="subunit">
    <text evidence="2">Homotetramer.</text>
</comment>
<dbReference type="AlphaFoldDB" id="A0A1A9Q010"/>
<dbReference type="SUPFAM" id="SSF51735">
    <property type="entry name" value="NAD(P)-binding Rossmann-fold domains"/>
    <property type="match status" value="1"/>
</dbReference>
<evidence type="ECO:0000259" key="7">
    <source>
        <dbReference type="SMART" id="SM00829"/>
    </source>
</evidence>
<dbReference type="PROSITE" id="PS01162">
    <property type="entry name" value="QOR_ZETA_CRYSTAL"/>
    <property type="match status" value="1"/>
</dbReference>
<dbReference type="GO" id="GO:0003960">
    <property type="term" value="F:quinone reductase (NADPH) activity"/>
    <property type="evidence" value="ECO:0007669"/>
    <property type="project" value="InterPro"/>
</dbReference>
<evidence type="ECO:0000256" key="4">
    <source>
        <dbReference type="ARBA" id="ARBA00022857"/>
    </source>
</evidence>
<dbReference type="SUPFAM" id="SSF50129">
    <property type="entry name" value="GroES-like"/>
    <property type="match status" value="1"/>
</dbReference>
<evidence type="ECO:0000256" key="5">
    <source>
        <dbReference type="ARBA" id="ARBA00022884"/>
    </source>
</evidence>
<evidence type="ECO:0000313" key="8">
    <source>
        <dbReference type="EMBL" id="PEM49794.1"/>
    </source>
</evidence>
<feature type="domain" description="Enoyl reductase (ER)" evidence="7">
    <location>
        <begin position="10"/>
        <end position="322"/>
    </location>
</feature>
<dbReference type="SMART" id="SM00829">
    <property type="entry name" value="PKS_ER"/>
    <property type="match status" value="1"/>
</dbReference>
<dbReference type="Gene3D" id="3.90.180.10">
    <property type="entry name" value="Medium-chain alcohol dehydrogenases, catalytic domain"/>
    <property type="match status" value="1"/>
</dbReference>
<comment type="subcellular location">
    <subcellularLocation>
        <location evidence="1">Cytoplasm</location>
    </subcellularLocation>
</comment>
<dbReference type="Gene3D" id="3.40.50.720">
    <property type="entry name" value="NAD(P)-binding Rossmann-like Domain"/>
    <property type="match status" value="1"/>
</dbReference>
<dbReference type="GO" id="GO:0003723">
    <property type="term" value="F:RNA binding"/>
    <property type="evidence" value="ECO:0007669"/>
    <property type="project" value="UniProtKB-KW"/>
</dbReference>
<dbReference type="Proteomes" id="UP000220621">
    <property type="component" value="Unassembled WGS sequence"/>
</dbReference>
<dbReference type="PANTHER" id="PTHR44154:SF1">
    <property type="entry name" value="QUINONE OXIDOREDUCTASE"/>
    <property type="match status" value="1"/>
</dbReference>
<dbReference type="Pfam" id="PF08240">
    <property type="entry name" value="ADH_N"/>
    <property type="match status" value="1"/>
</dbReference>
<comment type="caution">
    <text evidence="8">The sequence shown here is derived from an EMBL/GenBank/DDBJ whole genome shotgun (WGS) entry which is preliminary data.</text>
</comment>